<dbReference type="InterPro" id="IPR036034">
    <property type="entry name" value="PDZ_sf"/>
</dbReference>
<dbReference type="Gene3D" id="2.30.42.10">
    <property type="match status" value="1"/>
</dbReference>
<keyword evidence="30" id="KW-0407">Ion channel</keyword>
<dbReference type="GO" id="GO:0003724">
    <property type="term" value="F:RNA helicase activity"/>
    <property type="evidence" value="ECO:0007669"/>
    <property type="project" value="InterPro"/>
</dbReference>
<keyword evidence="18" id="KW-1161">Viral attachment to host cell</keyword>
<protein>
    <recommendedName>
        <fullName evidence="4">Genome polyprotein</fullName>
    </recommendedName>
</protein>
<evidence type="ECO:0000256" key="13">
    <source>
        <dbReference type="ARBA" id="ARBA00022679"/>
    </source>
</evidence>
<keyword evidence="20" id="KW-0788">Thiol protease</keyword>
<evidence type="ECO:0000256" key="5">
    <source>
        <dbReference type="ARBA" id="ARBA00022448"/>
    </source>
</evidence>
<dbReference type="InterPro" id="IPR001676">
    <property type="entry name" value="Picornavirus_capsid"/>
</dbReference>
<reference evidence="35 36" key="2">
    <citation type="journal article" date="2018" name="Microbiome">
        <title>Comparative analysis of rodent and small mammal viromes to better understand the wildlife origin of emerging infectious diseases.</title>
        <authorList>
            <person name="Wu Z."/>
            <person name="Lu L."/>
            <person name="Du J."/>
            <person name="Yang L."/>
            <person name="Ren X."/>
            <person name="Liu B."/>
            <person name="Jiang J."/>
            <person name="Yang J."/>
            <person name="Dong J."/>
            <person name="Sun L."/>
            <person name="Zhu Y."/>
            <person name="Li Y."/>
            <person name="Zheng D."/>
            <person name="Zhang C."/>
            <person name="Su H."/>
            <person name="Zheng Y."/>
            <person name="Zhou H."/>
            <person name="Zhu G."/>
            <person name="Li H."/>
            <person name="Chmura A."/>
            <person name="Yang F."/>
            <person name="Daszak P."/>
            <person name="Wang J."/>
            <person name="Liu Q."/>
            <person name="Jin Q."/>
        </authorList>
    </citation>
    <scope>NUCLEOTIDE SEQUENCE [LARGE SCALE GENOMIC DNA]</scope>
    <source>
        <strain evidence="35">Rodent/CK/PicoV/Tibet2014</strain>
    </source>
</reference>
<dbReference type="InterPro" id="IPR000605">
    <property type="entry name" value="Helicase_SF3_ssDNA/RNA_vir"/>
</dbReference>
<evidence type="ECO:0000256" key="25">
    <source>
        <dbReference type="ARBA" id="ARBA00023039"/>
    </source>
</evidence>
<evidence type="ECO:0000256" key="9">
    <source>
        <dbReference type="ARBA" id="ARBA00022553"/>
    </source>
</evidence>
<dbReference type="InterPro" id="IPR033703">
    <property type="entry name" value="Rhv-like"/>
</dbReference>
<evidence type="ECO:0000256" key="27">
    <source>
        <dbReference type="ARBA" id="ARBA00023136"/>
    </source>
</evidence>
<dbReference type="GO" id="GO:0015267">
    <property type="term" value="F:channel activity"/>
    <property type="evidence" value="ECO:0007669"/>
    <property type="project" value="UniProtKB-KW"/>
</dbReference>
<keyword evidence="17" id="KW-0378">Hydrolase</keyword>
<dbReference type="PROSITE" id="PS51218">
    <property type="entry name" value="SF3_HELICASE_2"/>
    <property type="match status" value="1"/>
</dbReference>
<dbReference type="SUPFAM" id="SSF50156">
    <property type="entry name" value="PDZ domain-like"/>
    <property type="match status" value="1"/>
</dbReference>
<reference evidence="35 36" key="1">
    <citation type="journal article" date="2016" name="Sci. Rep.">
        <title>Distribution and characteristics of rodent picornaviruses in China.</title>
        <authorList>
            <person name="Du J."/>
            <person name="Lu L."/>
            <person name="Liu F."/>
            <person name="Su H."/>
            <person name="Dong J."/>
            <person name="Sun L."/>
            <person name="Zhu Y."/>
            <person name="Ren X."/>
            <person name="Yang F."/>
            <person name="Guo F."/>
            <person name="Liu Q."/>
            <person name="Wu Z."/>
            <person name="Jin Q."/>
        </authorList>
    </citation>
    <scope>NUCLEOTIDE SEQUENCE [LARGE SCALE GENOMIC DNA]</scope>
    <source>
        <strain evidence="35">Rodent/CK/PicoV/Tibet2014</strain>
    </source>
</reference>
<keyword evidence="22" id="KW-0946">Virion</keyword>
<evidence type="ECO:0000256" key="7">
    <source>
        <dbReference type="ARBA" id="ARBA00022488"/>
    </source>
</evidence>
<evidence type="ECO:0000256" key="8">
    <source>
        <dbReference type="ARBA" id="ARBA00022520"/>
    </source>
</evidence>
<keyword evidence="5" id="KW-0813">Transport</keyword>
<dbReference type="CDD" id="cd00205">
    <property type="entry name" value="rhv_like"/>
    <property type="match status" value="2"/>
</dbReference>
<dbReference type="GO" id="GO:0005198">
    <property type="term" value="F:structural molecule activity"/>
    <property type="evidence" value="ECO:0007669"/>
    <property type="project" value="InterPro"/>
</dbReference>
<evidence type="ECO:0000256" key="10">
    <source>
        <dbReference type="ARBA" id="ARBA00022561"/>
    </source>
</evidence>
<keyword evidence="19" id="KW-0347">Helicase</keyword>
<dbReference type="GO" id="GO:0006351">
    <property type="term" value="P:DNA-templated transcription"/>
    <property type="evidence" value="ECO:0007669"/>
    <property type="project" value="InterPro"/>
</dbReference>
<dbReference type="GO" id="GO:0039618">
    <property type="term" value="C:T=pseudo3 icosahedral viral capsid"/>
    <property type="evidence" value="ECO:0007669"/>
    <property type="project" value="UniProtKB-KW"/>
</dbReference>
<evidence type="ECO:0000256" key="21">
    <source>
        <dbReference type="ARBA" id="ARBA00022840"/>
    </source>
</evidence>
<evidence type="ECO:0000313" key="35">
    <source>
        <dbReference type="EMBL" id="APA29019.1"/>
    </source>
</evidence>
<evidence type="ECO:0000259" key="33">
    <source>
        <dbReference type="PROSITE" id="PS51218"/>
    </source>
</evidence>
<dbReference type="GO" id="GO:0039694">
    <property type="term" value="P:viral RNA genome replication"/>
    <property type="evidence" value="ECO:0007669"/>
    <property type="project" value="InterPro"/>
</dbReference>
<keyword evidence="8" id="KW-0191">Covalent protein-RNA linkage</keyword>
<dbReference type="Gene3D" id="2.40.10.10">
    <property type="entry name" value="Trypsin-like serine proteases"/>
    <property type="match status" value="2"/>
</dbReference>
<dbReference type="EMBL" id="KX156155">
    <property type="protein sequence ID" value="APA29019.1"/>
    <property type="molecule type" value="Genomic_RNA"/>
</dbReference>
<keyword evidence="7" id="KW-1036">Host cytoplasmic vesicle</keyword>
<dbReference type="Pfam" id="PF00910">
    <property type="entry name" value="RNA_helicase"/>
    <property type="match status" value="1"/>
</dbReference>
<dbReference type="InterPro" id="IPR001478">
    <property type="entry name" value="PDZ"/>
</dbReference>
<keyword evidence="14" id="KW-0548">Nucleotidyltransferase</keyword>
<evidence type="ECO:0000256" key="15">
    <source>
        <dbReference type="ARBA" id="ARBA00022706"/>
    </source>
</evidence>
<keyword evidence="27" id="KW-0472">Membrane</keyword>
<keyword evidence="11" id="KW-0945">Host-virus interaction</keyword>
<dbReference type="GO" id="GO:0034220">
    <property type="term" value="P:monoatomic ion transmembrane transport"/>
    <property type="evidence" value="ECO:0007669"/>
    <property type="project" value="UniProtKB-KW"/>
</dbReference>
<dbReference type="InterPro" id="IPR029053">
    <property type="entry name" value="Viral_coat"/>
</dbReference>
<evidence type="ECO:0000256" key="3">
    <source>
        <dbReference type="ARBA" id="ARBA00006029"/>
    </source>
</evidence>
<evidence type="ECO:0000256" key="1">
    <source>
        <dbReference type="ARBA" id="ARBA00004295"/>
    </source>
</evidence>
<dbReference type="PROSITE" id="PS50106">
    <property type="entry name" value="PDZ"/>
    <property type="match status" value="1"/>
</dbReference>
<feature type="domain" description="RdRp catalytic" evidence="32">
    <location>
        <begin position="1932"/>
        <end position="2046"/>
    </location>
</feature>
<keyword evidence="29" id="KW-1160">Virus entry into host cell</keyword>
<evidence type="ECO:0000256" key="6">
    <source>
        <dbReference type="ARBA" id="ARBA00022484"/>
    </source>
</evidence>
<dbReference type="InterPro" id="IPR043128">
    <property type="entry name" value="Rev_trsase/Diguanyl_cyclase"/>
</dbReference>
<dbReference type="GO" id="GO:0046718">
    <property type="term" value="P:symbiont entry into host cell"/>
    <property type="evidence" value="ECO:0007669"/>
    <property type="project" value="UniProtKB-KW"/>
</dbReference>
<organism evidence="35 36">
    <name type="scientific">rohelivirus A2</name>
    <dbReference type="NCBI Taxonomy" id="2847267"/>
    <lineage>
        <taxon>Viruses</taxon>
        <taxon>Riboviria</taxon>
        <taxon>Orthornavirae</taxon>
        <taxon>Pisuviricota</taxon>
        <taxon>Pisoniviricetes</taxon>
        <taxon>Picornavirales</taxon>
        <taxon>Picornaviridae</taxon>
        <taxon>Heptrevirinae</taxon>
        <taxon>Rohelivirus</taxon>
        <taxon>Rohelivirus arodenti</taxon>
        <taxon>Rohelivirus A</taxon>
    </lineage>
</organism>
<evidence type="ECO:0000313" key="36">
    <source>
        <dbReference type="Proteomes" id="UP000594067"/>
    </source>
</evidence>
<keyword evidence="23" id="KW-1043">Host membrane</keyword>
<dbReference type="InterPro" id="IPR043502">
    <property type="entry name" value="DNA/RNA_pol_sf"/>
</dbReference>
<sequence length="2170" mass="246191">MEMIRKFTSDPVQTSLGAVENVLENVLGNPTTTVQNDDLVTHKAERSTTDCSTHGAGTLVSNTQKPTNPVVLGVTTVQKFPTCLDIPTTLQEQAGRFFYLKTDLWKPDQKVGEVVMEADLPNELINNEKFCVNGLTKYHNFARFGIEIMLQINATQFQQGCLAACLVPGDSAMMSTASMLVGASGTLNCSKNNEIILKVPYVYTKGMFKLRNSSYPMYNLQVRVWSMLKSAAETTSEVFVTLWVRLVDLELHGMAPLQGLSVQTVNIAPGQGVVNLSNAQDAQAIHSLALGQEFLRADESIAGGESVNSFKPYVKTPGLCHSFKITTDNPVGHLVDAFAVNPFSDLMWLDGGHQLTPLSMVALGYNFWRGDITYTFQVVATPYHSCRLMFAFVVEDSNTVGHNRDLNDASMAYVSTFDLTGDNTSVSVTVPWISDTAYKNIKKTDNRETMSHKTGTMYIFVVNRLRCPANVSKEIDVLVLHHSSNMEFYCPTWDGIYEPNIRFQGDDDVPTIAHKPHNVKASDVTSVEDSRGLSDVTFKQIKEKQKIHSADHMSFSVFFGRAHHLTSFHTNDESLSDVLIPINFDYNNFDRFNGQVLNWMCNIVHMFRGPLDLVFVVRNEPIARLGKYYITFLPGQSSVQHHYVSNFVSSGAILWDLNLASSVKVRIPWYTHLDAMTQHCGMVEGKAEKIRESQLHSWIRLVQIGNFSADIDVYVSFPKEFQFYSFRPCINARYLIPDREVIRVGKTLLNQSAVKPKTMIDVVNNQIYGLTTSIQQYLISDSVERHDHHTLEQLEFQNKTKIRFKNGFFFVEKSDSLRPGDIITSVNGVDVRNYTRDQFIELARSGPVSTVTTQSIDMIRLEMASGLYIRKDSDQYGIRQGENVLVMEPNEFRMVEVCFHECEWDFVRPFDLNNEVKQNLLKINYPQDRCSDITKFLLEQGFDKRLISQMSSVVLVLGDYIYTSNEIQESTDNVISLIGRLTSMFKNKKLDVTTRIVSKILVKVAKLTGTVYLYQYVKKNTMAVIALVTQWLDEISITVDLFLEVFVDLIAGKFDARKILYALLSVSDAPLKDYPVCQSDVFKKLGNFNTCVSSIKNFEWFFKKIWEALSDALDKWNQKPDVCEELNDWLCKVEMMMAQSQKCVTRMHDAIQQGWQLRSAIPEKYKAQLNSRLRDLYVCCSQTREDNVCVVNRPEPAVVYLYGQRGSGKSLASVALAAQICKDMGWNYKESVYSKPPGDYWDAYVGQPIVLIDDMGQNSDGKDWTDFCQIVSSTPQRLNMADISEKGRLFTSKIIICTSNFPDPAPPTICISDALRRRIAFKFEVEPMEEYAKVQEGCRFKVLDVEKAKRNGALKGMTCCKFSSREVSNSLGIILSDQSEWTLEDLKVELIARVSKNQTIIDDLIEANMQALLCCACGSSDVQYDVRAMLDEKDLMMGRVISILQMIFWASGIVATIYGMIQCRNKMKRDAIIDRMVSEASKEVYEEKIYQGPYSGHVVKQPLKPEQPRFLPVKSEAQTNLTDVFAKNQVVYKSAGIECNGIFVQGRVLLTNKHSWPKDNKIEIFGKVVECNVFKTNMGDVILAEVPGVPEYKNISKHFMPLTELTGKSFDNCVLLTRKNGREVRVVQSEVTVQNHGVFQHEDAIIKIPLYCVGEAYTEAGYCGGVLITVEPQPRILGIHTAGTGFKAYTSVVPLEQLYMIAQPARLVKVELQKDAIPIQRRTKYLKGLEFEVDREPAILSDNDQRSNGVDPWVNGLSKYQMPVLSIPEGYLNISDILLGYFASVSRDPLTMEQAVYGIEGMEPVDFKTSSGLPWSLKNLRKKDLWRDGNPLPEFADAVRYQLSKLTNGDPCEIVFATYLKDELRKKNKILKNATRLIEAAPFHHVVAFRCIAGRFMAHMVKNNGPRVFSAVGCDPDVDWHRFMVEMKQKCYKLVDLDFSDWDGTMQPWMLREALRVVSPAHEASLAKTYEVTTRQYSNVLYQIAGSLPSGMPATSLVNSLINTLNTIYVFRLLGFSFQQFLDHVVLLTYGDDIVMGVTKEMHDVLNLDYLLQGYRSLGLKPTAGDKSDKLSWRELDEFYFLKRKVRVDECGIHRPLIDKDVCYQMLKYRTKNATLKENVKTASWFMHHYGKQEYFKFMGEVIKRSKKLAESMPVYEDMNWYFYHKLGMC</sequence>
<dbReference type="InterPro" id="IPR027417">
    <property type="entry name" value="P-loop_NTPase"/>
</dbReference>
<evidence type="ECO:0000256" key="23">
    <source>
        <dbReference type="ARBA" id="ARBA00022870"/>
    </source>
</evidence>
<dbReference type="GO" id="GO:0006508">
    <property type="term" value="P:proteolysis"/>
    <property type="evidence" value="ECO:0007669"/>
    <property type="project" value="UniProtKB-KW"/>
</dbReference>
<name>A0A1I9WAM0_9PICO</name>
<dbReference type="SUPFAM" id="SSF50494">
    <property type="entry name" value="Trypsin-like serine proteases"/>
    <property type="match status" value="1"/>
</dbReference>
<dbReference type="Gene3D" id="3.30.70.270">
    <property type="match status" value="2"/>
</dbReference>
<evidence type="ECO:0000256" key="11">
    <source>
        <dbReference type="ARBA" id="ARBA00022581"/>
    </source>
</evidence>
<keyword evidence="15" id="KW-1143">T=pseudo3 icosahedral capsid protein</keyword>
<keyword evidence="13" id="KW-0808">Transferase</keyword>
<dbReference type="Pfam" id="PF12944">
    <property type="entry name" value="HAV_VP"/>
    <property type="match status" value="1"/>
</dbReference>
<dbReference type="CDD" id="cd00136">
    <property type="entry name" value="PDZ_canonical"/>
    <property type="match status" value="1"/>
</dbReference>
<keyword evidence="28" id="KW-1035">Host cytoplasm</keyword>
<keyword evidence="21" id="KW-0067">ATP-binding</keyword>
<dbReference type="PROSITE" id="PS51874">
    <property type="entry name" value="PCV_3C_PRO"/>
    <property type="match status" value="1"/>
</dbReference>
<dbReference type="Gene3D" id="1.20.960.20">
    <property type="match status" value="1"/>
</dbReference>
<dbReference type="Proteomes" id="UP000594067">
    <property type="component" value="Segment"/>
</dbReference>
<keyword evidence="9" id="KW-0597">Phosphoprotein</keyword>
<evidence type="ECO:0000256" key="18">
    <source>
        <dbReference type="ARBA" id="ARBA00022804"/>
    </source>
</evidence>
<keyword evidence="6" id="KW-0696">RNA-directed RNA polymerase</keyword>
<evidence type="ECO:0000256" key="19">
    <source>
        <dbReference type="ARBA" id="ARBA00022806"/>
    </source>
</evidence>
<evidence type="ECO:0000259" key="31">
    <source>
        <dbReference type="PROSITE" id="PS50106"/>
    </source>
</evidence>
<dbReference type="InterPro" id="IPR014759">
    <property type="entry name" value="Helicase_SF3_ssRNA_vir"/>
</dbReference>
<evidence type="ECO:0000256" key="4">
    <source>
        <dbReference type="ARBA" id="ARBA00020107"/>
    </source>
</evidence>
<comment type="similarity">
    <text evidence="3">Belongs to the picornaviridae polyprotein family.</text>
</comment>
<keyword evidence="12" id="KW-0645">Protease</keyword>
<keyword evidence="24" id="KW-0693">Viral RNA replication</keyword>
<dbReference type="InterPro" id="IPR000199">
    <property type="entry name" value="Peptidase_C3A/C3B_picornavir"/>
</dbReference>
<dbReference type="SUPFAM" id="SSF88633">
    <property type="entry name" value="Positive stranded ssRNA viruses"/>
    <property type="match status" value="3"/>
</dbReference>
<proteinExistence type="inferred from homology"/>
<dbReference type="Pfam" id="PF00680">
    <property type="entry name" value="RdRP_1"/>
    <property type="match status" value="1"/>
</dbReference>
<dbReference type="PROSITE" id="PS50507">
    <property type="entry name" value="RDRP_SSRNA_POS"/>
    <property type="match status" value="1"/>
</dbReference>
<dbReference type="InterPro" id="IPR007094">
    <property type="entry name" value="RNA-dir_pol_PSvirus"/>
</dbReference>
<evidence type="ECO:0000256" key="24">
    <source>
        <dbReference type="ARBA" id="ARBA00022953"/>
    </source>
</evidence>
<dbReference type="InterPro" id="IPR044067">
    <property type="entry name" value="PCV_3C_PRO"/>
</dbReference>
<keyword evidence="26" id="KW-0406">Ion transport</keyword>
<dbReference type="InterPro" id="IPR004004">
    <property type="entry name" value="Helic/Pol/Pept_Calicivir-typ"/>
</dbReference>
<evidence type="ECO:0000256" key="28">
    <source>
        <dbReference type="ARBA" id="ARBA00023200"/>
    </source>
</evidence>
<comment type="subcellular location">
    <subcellularLocation>
        <location evidence="1">Host cytoplasmic vesicle membrane</location>
        <topology evidence="1">Peripheral membrane protein</topology>
        <orientation evidence="1">Cytoplasmic side</orientation>
    </subcellularLocation>
    <subcellularLocation>
        <location evidence="2">Virion</location>
    </subcellularLocation>
</comment>
<evidence type="ECO:0000256" key="2">
    <source>
        <dbReference type="ARBA" id="ARBA00004328"/>
    </source>
</evidence>
<keyword evidence="16" id="KW-0547">Nucleotide-binding</keyword>
<evidence type="ECO:0000256" key="30">
    <source>
        <dbReference type="ARBA" id="ARBA00023303"/>
    </source>
</evidence>
<dbReference type="SUPFAM" id="SSF52540">
    <property type="entry name" value="P-loop containing nucleoside triphosphate hydrolases"/>
    <property type="match status" value="1"/>
</dbReference>
<dbReference type="Pfam" id="PF00548">
    <property type="entry name" value="Peptidase_C3"/>
    <property type="match status" value="1"/>
</dbReference>
<dbReference type="SUPFAM" id="SSF56672">
    <property type="entry name" value="DNA/RNA polymerases"/>
    <property type="match status" value="1"/>
</dbReference>
<evidence type="ECO:0000256" key="20">
    <source>
        <dbReference type="ARBA" id="ARBA00022807"/>
    </source>
</evidence>
<dbReference type="GO" id="GO:0044162">
    <property type="term" value="C:host cell cytoplasmic vesicle membrane"/>
    <property type="evidence" value="ECO:0007669"/>
    <property type="project" value="UniProtKB-SubCell"/>
</dbReference>
<keyword evidence="25" id="KW-1182">Viral ion channel</keyword>
<feature type="domain" description="PDZ" evidence="31">
    <location>
        <begin position="811"/>
        <end position="845"/>
    </location>
</feature>
<feature type="domain" description="SF3 helicase" evidence="33">
    <location>
        <begin position="1170"/>
        <end position="1338"/>
    </location>
</feature>
<dbReference type="GO" id="GO:0003968">
    <property type="term" value="F:RNA-directed RNA polymerase activity"/>
    <property type="evidence" value="ECO:0007669"/>
    <property type="project" value="UniProtKB-KW"/>
</dbReference>
<evidence type="ECO:0000259" key="34">
    <source>
        <dbReference type="PROSITE" id="PS51874"/>
    </source>
</evidence>
<evidence type="ECO:0000256" key="14">
    <source>
        <dbReference type="ARBA" id="ARBA00022695"/>
    </source>
</evidence>
<evidence type="ECO:0000256" key="16">
    <source>
        <dbReference type="ARBA" id="ARBA00022741"/>
    </source>
</evidence>
<dbReference type="GO" id="GO:0005524">
    <property type="term" value="F:ATP binding"/>
    <property type="evidence" value="ECO:0007669"/>
    <property type="project" value="UniProtKB-KW"/>
</dbReference>
<dbReference type="InterPro" id="IPR024354">
    <property type="entry name" value="Hepatitis_A_VP1-2A"/>
</dbReference>
<dbReference type="GO" id="GO:0019062">
    <property type="term" value="P:virion attachment to host cell"/>
    <property type="evidence" value="ECO:0007669"/>
    <property type="project" value="UniProtKB-KW"/>
</dbReference>
<dbReference type="Pfam" id="PF00073">
    <property type="entry name" value="Rhv"/>
    <property type="match status" value="2"/>
</dbReference>
<evidence type="ECO:0000256" key="26">
    <source>
        <dbReference type="ARBA" id="ARBA00023065"/>
    </source>
</evidence>
<keyword evidence="10" id="KW-0167">Capsid protein</keyword>
<evidence type="ECO:0000256" key="17">
    <source>
        <dbReference type="ARBA" id="ARBA00022801"/>
    </source>
</evidence>
<dbReference type="InterPro" id="IPR009003">
    <property type="entry name" value="Peptidase_S1_PA"/>
</dbReference>
<dbReference type="GO" id="GO:0003723">
    <property type="term" value="F:RNA binding"/>
    <property type="evidence" value="ECO:0007669"/>
    <property type="project" value="InterPro"/>
</dbReference>
<accession>A0A1I9WAM0</accession>
<evidence type="ECO:0000256" key="29">
    <source>
        <dbReference type="ARBA" id="ARBA00023296"/>
    </source>
</evidence>
<dbReference type="PRINTS" id="PR00918">
    <property type="entry name" value="CALICVIRUSNS"/>
</dbReference>
<dbReference type="InterPro" id="IPR043504">
    <property type="entry name" value="Peptidase_S1_PA_chymotrypsin"/>
</dbReference>
<evidence type="ECO:0000256" key="12">
    <source>
        <dbReference type="ARBA" id="ARBA00022670"/>
    </source>
</evidence>
<evidence type="ECO:0000259" key="32">
    <source>
        <dbReference type="PROSITE" id="PS50507"/>
    </source>
</evidence>
<dbReference type="InterPro" id="IPR001205">
    <property type="entry name" value="RNA-dir_pol_C"/>
</dbReference>
<dbReference type="GO" id="GO:0004197">
    <property type="term" value="F:cysteine-type endopeptidase activity"/>
    <property type="evidence" value="ECO:0007669"/>
    <property type="project" value="InterPro"/>
</dbReference>
<evidence type="ECO:0000256" key="22">
    <source>
        <dbReference type="ARBA" id="ARBA00022844"/>
    </source>
</evidence>
<dbReference type="Gene3D" id="2.60.120.20">
    <property type="match status" value="3"/>
</dbReference>
<feature type="domain" description="Peptidase C3" evidence="34">
    <location>
        <begin position="1511"/>
        <end position="1700"/>
    </location>
</feature>